<dbReference type="InterPro" id="IPR006968">
    <property type="entry name" value="RUS_fam"/>
</dbReference>
<evidence type="ECO:0000256" key="2">
    <source>
        <dbReference type="ARBA" id="ARBA00007558"/>
    </source>
</evidence>
<evidence type="ECO:0000313" key="9">
    <source>
        <dbReference type="Proteomes" id="UP001165289"/>
    </source>
</evidence>
<accession>A0AAV7K8S3</accession>
<dbReference type="PANTHER" id="PTHR12770:SF31">
    <property type="entry name" value="RUS FAMILY MEMBER 1"/>
    <property type="match status" value="1"/>
</dbReference>
<organism evidence="8 9">
    <name type="scientific">Oopsacas minuta</name>
    <dbReference type="NCBI Taxonomy" id="111878"/>
    <lineage>
        <taxon>Eukaryota</taxon>
        <taxon>Metazoa</taxon>
        <taxon>Porifera</taxon>
        <taxon>Hexactinellida</taxon>
        <taxon>Hexasterophora</taxon>
        <taxon>Lyssacinosida</taxon>
        <taxon>Leucopsacidae</taxon>
        <taxon>Oopsacas</taxon>
    </lineage>
</organism>
<evidence type="ECO:0000313" key="8">
    <source>
        <dbReference type="EMBL" id="KAI6657421.1"/>
    </source>
</evidence>
<sequence length="439" mass="49886">MDDNTRIYHIKQRYGKNEWSEHYSVLKDGKSIQKRTADEPRSRNTTTLFTRIYVSILQVMREVFLPEGYPDTVSSDYLAYQFWDTLQAFCSSINNILATQGVLKGSGIGDVKATVMAATVTWLLKSGSGMLGSILFAWTRGSHLDCYCKQWRFSADVLNDFAIFVEILAPLVGPDYFLYVMCISAIAKSIVGVAGGSTRAAVTSHQARHGNMADVSAKDGSQETVVNLSALVIGLVMIPIVNENTTTIWSLYIVLTALHLYANYRAVRAIEMEFVNLIRLQILIKFYLTSGRIKSIQETNREEPICLNFFTRSNEYELGAKLTADGSNQLFCLERGLFIQKKRGKISIVLEENFSTVALLESIFYAELYIYLQYKPTNLTTLSWTQDPELNTTVMYNELKPGSKDYIMLFQDFNIKFNKSDWNADVIKVSTTPWRYEQY</sequence>
<dbReference type="InterPro" id="IPR054549">
    <property type="entry name" value="UVB_sens_RUS_dom"/>
</dbReference>
<keyword evidence="4" id="KW-1133">Transmembrane helix</keyword>
<dbReference type="AlphaFoldDB" id="A0AAV7K8S3"/>
<keyword evidence="9" id="KW-1185">Reference proteome</keyword>
<dbReference type="EMBL" id="JAKMXF010000111">
    <property type="protein sequence ID" value="KAI6657421.1"/>
    <property type="molecule type" value="Genomic_DNA"/>
</dbReference>
<keyword evidence="5" id="KW-0472">Membrane</keyword>
<evidence type="ECO:0000259" key="6">
    <source>
        <dbReference type="Pfam" id="PF04884"/>
    </source>
</evidence>
<protein>
    <recommendedName>
        <fullName evidence="10">RUS family member 1</fullName>
    </recommendedName>
</protein>
<dbReference type="Pfam" id="PF04884">
    <property type="entry name" value="UVB_sens_prot"/>
    <property type="match status" value="1"/>
</dbReference>
<comment type="caution">
    <text evidence="8">The sequence shown here is derived from an EMBL/GenBank/DDBJ whole genome shotgun (WGS) entry which is preliminary data.</text>
</comment>
<dbReference type="InterPro" id="IPR055412">
    <property type="entry name" value="UVB_sens_C"/>
</dbReference>
<evidence type="ECO:0000256" key="1">
    <source>
        <dbReference type="ARBA" id="ARBA00004370"/>
    </source>
</evidence>
<proteinExistence type="inferred from homology"/>
<dbReference type="PANTHER" id="PTHR12770">
    <property type="entry name" value="RUS1 FAMILY PROTEIN C16ORF58"/>
    <property type="match status" value="1"/>
</dbReference>
<dbReference type="Proteomes" id="UP001165289">
    <property type="component" value="Unassembled WGS sequence"/>
</dbReference>
<feature type="domain" description="Root UVB sensitive protein C-terminal" evidence="7">
    <location>
        <begin position="292"/>
        <end position="437"/>
    </location>
</feature>
<reference evidence="8 9" key="1">
    <citation type="journal article" date="2023" name="BMC Biol.">
        <title>The compact genome of the sponge Oopsacas minuta (Hexactinellida) is lacking key metazoan core genes.</title>
        <authorList>
            <person name="Santini S."/>
            <person name="Schenkelaars Q."/>
            <person name="Jourda C."/>
            <person name="Duchesne M."/>
            <person name="Belahbib H."/>
            <person name="Rocher C."/>
            <person name="Selva M."/>
            <person name="Riesgo A."/>
            <person name="Vervoort M."/>
            <person name="Leys S.P."/>
            <person name="Kodjabachian L."/>
            <person name="Le Bivic A."/>
            <person name="Borchiellini C."/>
            <person name="Claverie J.M."/>
            <person name="Renard E."/>
        </authorList>
    </citation>
    <scope>NUCLEOTIDE SEQUENCE [LARGE SCALE GENOMIC DNA]</scope>
    <source>
        <strain evidence="8">SPO-2</strain>
    </source>
</reference>
<dbReference type="Pfam" id="PF24160">
    <property type="entry name" value="UVB_sens_C"/>
    <property type="match status" value="1"/>
</dbReference>
<gene>
    <name evidence="8" type="ORF">LOD99_169</name>
</gene>
<comment type="similarity">
    <text evidence="2">Belongs to the RUS1 family.</text>
</comment>
<comment type="subcellular location">
    <subcellularLocation>
        <location evidence="1">Membrane</location>
    </subcellularLocation>
</comment>
<name>A0AAV7K8S3_9METZ</name>
<dbReference type="GO" id="GO:0016020">
    <property type="term" value="C:membrane"/>
    <property type="evidence" value="ECO:0007669"/>
    <property type="project" value="UniProtKB-SubCell"/>
</dbReference>
<evidence type="ECO:0000256" key="4">
    <source>
        <dbReference type="ARBA" id="ARBA00022989"/>
    </source>
</evidence>
<evidence type="ECO:0008006" key="10">
    <source>
        <dbReference type="Google" id="ProtNLM"/>
    </source>
</evidence>
<evidence type="ECO:0000256" key="5">
    <source>
        <dbReference type="ARBA" id="ARBA00023136"/>
    </source>
</evidence>
<feature type="domain" description="Protein root UVB sensitive/RUS" evidence="6">
    <location>
        <begin position="55"/>
        <end position="290"/>
    </location>
</feature>
<evidence type="ECO:0000256" key="3">
    <source>
        <dbReference type="ARBA" id="ARBA00022692"/>
    </source>
</evidence>
<evidence type="ECO:0000259" key="7">
    <source>
        <dbReference type="Pfam" id="PF24160"/>
    </source>
</evidence>
<keyword evidence="3" id="KW-0812">Transmembrane</keyword>